<dbReference type="EMBL" id="CAJJDP010000158">
    <property type="protein sequence ID" value="CAD8212010.1"/>
    <property type="molecule type" value="Genomic_DNA"/>
</dbReference>
<sequence>MLIELYLDCCEYLILSEQWDNGKIIIWNSFEMNEEQQFKGSI</sequence>
<reference evidence="1" key="1">
    <citation type="submission" date="2021-01" db="EMBL/GenBank/DDBJ databases">
        <authorList>
            <consortium name="Genoscope - CEA"/>
            <person name="William W."/>
        </authorList>
    </citation>
    <scope>NUCLEOTIDE SEQUENCE</scope>
</reference>
<evidence type="ECO:0000313" key="2">
    <source>
        <dbReference type="Proteomes" id="UP000683925"/>
    </source>
</evidence>
<organism evidence="1 2">
    <name type="scientific">Paramecium octaurelia</name>
    <dbReference type="NCBI Taxonomy" id="43137"/>
    <lineage>
        <taxon>Eukaryota</taxon>
        <taxon>Sar</taxon>
        <taxon>Alveolata</taxon>
        <taxon>Ciliophora</taxon>
        <taxon>Intramacronucleata</taxon>
        <taxon>Oligohymenophorea</taxon>
        <taxon>Peniculida</taxon>
        <taxon>Parameciidae</taxon>
        <taxon>Paramecium</taxon>
    </lineage>
</organism>
<name>A0A8S1YE05_PAROT</name>
<comment type="caution">
    <text evidence="1">The sequence shown here is derived from an EMBL/GenBank/DDBJ whole genome shotgun (WGS) entry which is preliminary data.</text>
</comment>
<evidence type="ECO:0000313" key="1">
    <source>
        <dbReference type="EMBL" id="CAD8212010.1"/>
    </source>
</evidence>
<dbReference type="AlphaFoldDB" id="A0A8S1YE05"/>
<protein>
    <submittedName>
        <fullName evidence="1">Uncharacterized protein</fullName>
    </submittedName>
</protein>
<dbReference type="Proteomes" id="UP000683925">
    <property type="component" value="Unassembled WGS sequence"/>
</dbReference>
<keyword evidence="2" id="KW-1185">Reference proteome</keyword>
<accession>A0A8S1YE05</accession>
<gene>
    <name evidence="1" type="ORF">POCTA_138.1.T1560066</name>
</gene>
<proteinExistence type="predicted"/>